<sequence>MAKSDASSIKLNCNKRLTLLVIMTVVLCWVSGVSADILGNVSAYEINSLGLGESMKTSDRSVIIKMSDIAISQDELEELLASGDFTLMPGNSNNTKRDICKTMTHQFEQVQLVRQVYGGPVYGSGKGFCTNLVPTAYGMV</sequence>
<organism evidence="1 2">
    <name type="scientific">Lipomyces orientalis</name>
    <dbReference type="NCBI Taxonomy" id="1233043"/>
    <lineage>
        <taxon>Eukaryota</taxon>
        <taxon>Fungi</taxon>
        <taxon>Dikarya</taxon>
        <taxon>Ascomycota</taxon>
        <taxon>Saccharomycotina</taxon>
        <taxon>Lipomycetes</taxon>
        <taxon>Lipomycetales</taxon>
        <taxon>Lipomycetaceae</taxon>
        <taxon>Lipomyces</taxon>
    </lineage>
</organism>
<evidence type="ECO:0000313" key="1">
    <source>
        <dbReference type="EMBL" id="KAK9326068.1"/>
    </source>
</evidence>
<keyword evidence="2" id="KW-1185">Reference proteome</keyword>
<dbReference type="Proteomes" id="UP001489719">
    <property type="component" value="Unassembled WGS sequence"/>
</dbReference>
<comment type="caution">
    <text evidence="1">The sequence shown here is derived from an EMBL/GenBank/DDBJ whole genome shotgun (WGS) entry which is preliminary data.</text>
</comment>
<gene>
    <name evidence="1" type="ORF">V1517DRAFT_312612</name>
</gene>
<reference evidence="2" key="1">
    <citation type="journal article" date="2024" name="Front. Bioeng. Biotechnol.">
        <title>Genome-scale model development and genomic sequencing of the oleaginous clade Lipomyces.</title>
        <authorList>
            <person name="Czajka J.J."/>
            <person name="Han Y."/>
            <person name="Kim J."/>
            <person name="Mondo S.J."/>
            <person name="Hofstad B.A."/>
            <person name="Robles A."/>
            <person name="Haridas S."/>
            <person name="Riley R."/>
            <person name="LaButti K."/>
            <person name="Pangilinan J."/>
            <person name="Andreopoulos W."/>
            <person name="Lipzen A."/>
            <person name="Yan J."/>
            <person name="Wang M."/>
            <person name="Ng V."/>
            <person name="Grigoriev I.V."/>
            <person name="Spatafora J.W."/>
            <person name="Magnuson J.K."/>
            <person name="Baker S.E."/>
            <person name="Pomraning K.R."/>
        </authorList>
    </citation>
    <scope>NUCLEOTIDE SEQUENCE [LARGE SCALE GENOMIC DNA]</scope>
    <source>
        <strain evidence="2">CBS 10300</strain>
    </source>
</reference>
<name>A0ACC3TXX1_9ASCO</name>
<proteinExistence type="predicted"/>
<dbReference type="EMBL" id="MU970036">
    <property type="protein sequence ID" value="KAK9326068.1"/>
    <property type="molecule type" value="Genomic_DNA"/>
</dbReference>
<accession>A0ACC3TXX1</accession>
<evidence type="ECO:0000313" key="2">
    <source>
        <dbReference type="Proteomes" id="UP001489719"/>
    </source>
</evidence>
<protein>
    <submittedName>
        <fullName evidence="1">Uncharacterized protein</fullName>
    </submittedName>
</protein>